<dbReference type="AlphaFoldDB" id="A0A140L8E9"/>
<organism evidence="2 3">
    <name type="scientific">Thermotalea metallivorans</name>
    <dbReference type="NCBI Taxonomy" id="520762"/>
    <lineage>
        <taxon>Bacteria</taxon>
        <taxon>Bacillati</taxon>
        <taxon>Bacillota</taxon>
        <taxon>Clostridia</taxon>
        <taxon>Peptostreptococcales</taxon>
        <taxon>Thermotaleaceae</taxon>
        <taxon>Thermotalea</taxon>
    </lineage>
</organism>
<keyword evidence="1" id="KW-0812">Transmembrane</keyword>
<sequence>MFLKILKIRVKHFSLFMLIFIMLIIFSMILPSMINHFLKLLIYEEKHEKPKRNSVFVMSPRIDAEEDLKKILQQVLRCFVK</sequence>
<evidence type="ECO:0000313" key="3">
    <source>
        <dbReference type="Proteomes" id="UP000070456"/>
    </source>
</evidence>
<feature type="transmembrane region" description="Helical" evidence="1">
    <location>
        <begin position="12"/>
        <end position="34"/>
    </location>
</feature>
<keyword evidence="3" id="KW-1185">Reference proteome</keyword>
<protein>
    <submittedName>
        <fullName evidence="2">Uncharacterized protein</fullName>
    </submittedName>
</protein>
<evidence type="ECO:0000313" key="2">
    <source>
        <dbReference type="EMBL" id="KXG76824.1"/>
    </source>
</evidence>
<keyword evidence="1" id="KW-0472">Membrane</keyword>
<gene>
    <name evidence="2" type="ORF">AN619_08160</name>
</gene>
<comment type="caution">
    <text evidence="2">The sequence shown here is derived from an EMBL/GenBank/DDBJ whole genome shotgun (WGS) entry which is preliminary data.</text>
</comment>
<evidence type="ECO:0000256" key="1">
    <source>
        <dbReference type="SAM" id="Phobius"/>
    </source>
</evidence>
<dbReference type="Proteomes" id="UP000070456">
    <property type="component" value="Unassembled WGS sequence"/>
</dbReference>
<proteinExistence type="predicted"/>
<accession>A0A140L8E9</accession>
<dbReference type="STRING" id="520762.AN619_08160"/>
<name>A0A140L8E9_9FIRM</name>
<reference evidence="2 3" key="1">
    <citation type="submission" date="2015-12" db="EMBL/GenBank/DDBJ databases">
        <title>Draft genome sequence of the thermoanaerobe Thermotalea metallivorans, an isolate from the runoff channel of the Great Artesian Basin, Australia.</title>
        <authorList>
            <person name="Patel B.K."/>
        </authorList>
    </citation>
    <scope>NUCLEOTIDE SEQUENCE [LARGE SCALE GENOMIC DNA]</scope>
    <source>
        <strain evidence="2 3">B2-1</strain>
    </source>
</reference>
<dbReference type="EMBL" id="LOEE01000021">
    <property type="protein sequence ID" value="KXG76824.1"/>
    <property type="molecule type" value="Genomic_DNA"/>
</dbReference>
<keyword evidence="1" id="KW-1133">Transmembrane helix</keyword>